<dbReference type="Proteomes" id="UP000198398">
    <property type="component" value="Chromosome"/>
</dbReference>
<proteinExistence type="predicted"/>
<name>A0A220UCN1_9MICO</name>
<dbReference type="KEGG" id="brv:CFK39_06160"/>
<keyword evidence="2" id="KW-1185">Reference proteome</keyword>
<organism evidence="1 2">
    <name type="scientific">Brachybacterium avium</name>
    <dbReference type="NCBI Taxonomy" id="2017485"/>
    <lineage>
        <taxon>Bacteria</taxon>
        <taxon>Bacillati</taxon>
        <taxon>Actinomycetota</taxon>
        <taxon>Actinomycetes</taxon>
        <taxon>Micrococcales</taxon>
        <taxon>Dermabacteraceae</taxon>
        <taxon>Brachybacterium</taxon>
    </lineage>
</organism>
<dbReference type="AlphaFoldDB" id="A0A220UCN1"/>
<protein>
    <submittedName>
        <fullName evidence="1">Uncharacterized protein</fullName>
    </submittedName>
</protein>
<dbReference type="EMBL" id="CP022316">
    <property type="protein sequence ID" value="ASK65483.1"/>
    <property type="molecule type" value="Genomic_DNA"/>
</dbReference>
<accession>A0A220UCN1</accession>
<evidence type="ECO:0000313" key="2">
    <source>
        <dbReference type="Proteomes" id="UP000198398"/>
    </source>
</evidence>
<evidence type="ECO:0000313" key="1">
    <source>
        <dbReference type="EMBL" id="ASK65483.1"/>
    </source>
</evidence>
<gene>
    <name evidence="1" type="ORF">CFK39_06160</name>
</gene>
<reference evidence="2" key="1">
    <citation type="submission" date="2017-07" db="EMBL/GenBank/DDBJ databases">
        <title>Brachybacterium sp. VR2415.</title>
        <authorList>
            <person name="Tak E.J."/>
            <person name="Bae J.-W."/>
        </authorList>
    </citation>
    <scope>NUCLEOTIDE SEQUENCE [LARGE SCALE GENOMIC DNA]</scope>
    <source>
        <strain evidence="2">VR2415</strain>
    </source>
</reference>
<sequence>MGSVSTRYQASLLPARERAIDGGSGMVPSRLPGSSEAPRRVRAGTVMFSRNLPVGTETPSRSSAAELISAKRSSVRGVAFPEARTSPSGSCGIGVPSRSAVRWAVWTARADSSTCFHCARMTGIGPLICMVPIPGSILGNSSTLRVRLSRGSGRSSRCWSRARSFFNRVKKRSGLISGDQAATAISRSLRESSVNDREDFSIFWNQVDGRAPDSSAARQRGNRCTA</sequence>